<sequence>MSSLYTNLMERFMTYFLSNWQLFIIITGLLFLLGGIFNWKWTWDPDGHRIFGFHAFIYRNFGEKGARINTGISGIIIMSCGAVMWILT</sequence>
<evidence type="ECO:0000313" key="5">
    <source>
        <dbReference type="Proteomes" id="UP001299608"/>
    </source>
</evidence>
<dbReference type="InterPro" id="IPR029087">
    <property type="entry name" value="Imm17"/>
</dbReference>
<dbReference type="AlphaFoldDB" id="A0AAW5C003"/>
<evidence type="ECO:0000313" key="2">
    <source>
        <dbReference type="EMBL" id="MCG4747445.1"/>
    </source>
</evidence>
<evidence type="ECO:0000313" key="3">
    <source>
        <dbReference type="EMBL" id="NSJ47850.1"/>
    </source>
</evidence>
<dbReference type="Proteomes" id="UP001299608">
    <property type="component" value="Unassembled WGS sequence"/>
</dbReference>
<dbReference type="Pfam" id="PF15562">
    <property type="entry name" value="Imm17"/>
    <property type="match status" value="1"/>
</dbReference>
<proteinExistence type="predicted"/>
<dbReference type="EMBL" id="JAKNGE010000024">
    <property type="protein sequence ID" value="MCG4747445.1"/>
    <property type="molecule type" value="Genomic_DNA"/>
</dbReference>
<organism evidence="2 5">
    <name type="scientific">Enterocloster aldenensis</name>
    <dbReference type="NCBI Taxonomy" id="358742"/>
    <lineage>
        <taxon>Bacteria</taxon>
        <taxon>Bacillati</taxon>
        <taxon>Bacillota</taxon>
        <taxon>Clostridia</taxon>
        <taxon>Lachnospirales</taxon>
        <taxon>Lachnospiraceae</taxon>
        <taxon>Enterocloster</taxon>
    </lineage>
</organism>
<evidence type="ECO:0000256" key="1">
    <source>
        <dbReference type="SAM" id="Phobius"/>
    </source>
</evidence>
<dbReference type="RefSeq" id="WP_165641253.1">
    <property type="nucleotide sequence ID" value="NZ_BAABZL010000001.1"/>
</dbReference>
<reference evidence="3 4" key="1">
    <citation type="journal article" date="2020" name="Cell Host Microbe">
        <title>Functional and Genomic Variation between Human-Derived Isolates of Lachnospiraceae Reveals Inter- and Intra-Species Diversity.</title>
        <authorList>
            <person name="Sorbara M.T."/>
            <person name="Littmann E.R."/>
            <person name="Fontana E."/>
            <person name="Moody T.U."/>
            <person name="Kohout C.E."/>
            <person name="Gjonbalaj M."/>
            <person name="Eaton V."/>
            <person name="Seok R."/>
            <person name="Leiner I.M."/>
            <person name="Pamer E.G."/>
        </authorList>
    </citation>
    <scope>NUCLEOTIDE SEQUENCE [LARGE SCALE GENOMIC DNA]</scope>
    <source>
        <strain evidence="3 4">MSK.1.17</strain>
    </source>
</reference>
<dbReference type="Proteomes" id="UP000669239">
    <property type="component" value="Unassembled WGS sequence"/>
</dbReference>
<dbReference type="EMBL" id="JAAITT010000004">
    <property type="protein sequence ID" value="NSJ47850.1"/>
    <property type="molecule type" value="Genomic_DNA"/>
</dbReference>
<feature type="transmembrane region" description="Helical" evidence="1">
    <location>
        <begin position="20"/>
        <end position="39"/>
    </location>
</feature>
<keyword evidence="1" id="KW-0472">Membrane</keyword>
<keyword evidence="1" id="KW-0812">Transmembrane</keyword>
<protein>
    <submittedName>
        <fullName evidence="2">Immunity 17 family protein</fullName>
    </submittedName>
</protein>
<keyword evidence="4" id="KW-1185">Reference proteome</keyword>
<name>A0AAW5C003_9FIRM</name>
<dbReference type="GeneID" id="97208868"/>
<accession>A0AAW5C003</accession>
<gene>
    <name evidence="3" type="ORF">G5B36_03960</name>
    <name evidence="2" type="ORF">L0N08_18625</name>
</gene>
<reference evidence="3" key="2">
    <citation type="submission" date="2020-02" db="EMBL/GenBank/DDBJ databases">
        <authorList>
            <person name="Littmann E."/>
            <person name="Sorbara M."/>
        </authorList>
    </citation>
    <scope>NUCLEOTIDE SEQUENCE</scope>
    <source>
        <strain evidence="3">MSK.1.17</strain>
    </source>
</reference>
<evidence type="ECO:0000313" key="4">
    <source>
        <dbReference type="Proteomes" id="UP000669239"/>
    </source>
</evidence>
<reference evidence="2" key="3">
    <citation type="submission" date="2022-01" db="EMBL/GenBank/DDBJ databases">
        <title>Collection of gut derived symbiotic bacterial strains cultured from healthy donors.</title>
        <authorList>
            <person name="Lin H."/>
            <person name="Kohout C."/>
            <person name="Waligurski E."/>
            <person name="Pamer E.G."/>
        </authorList>
    </citation>
    <scope>NUCLEOTIDE SEQUENCE</scope>
    <source>
        <strain evidence="2">DFI.6.55</strain>
    </source>
</reference>
<keyword evidence="1" id="KW-1133">Transmembrane helix</keyword>
<feature type="transmembrane region" description="Helical" evidence="1">
    <location>
        <begin position="68"/>
        <end position="87"/>
    </location>
</feature>
<comment type="caution">
    <text evidence="2">The sequence shown here is derived from an EMBL/GenBank/DDBJ whole genome shotgun (WGS) entry which is preliminary data.</text>
</comment>